<feature type="non-terminal residue" evidence="4">
    <location>
        <position position="112"/>
    </location>
</feature>
<dbReference type="Proteomes" id="UP000694005">
    <property type="component" value="Chromosome A10"/>
</dbReference>
<dbReference type="EMBL" id="LS974626">
    <property type="protein sequence ID" value="CAG7908840.1"/>
    <property type="molecule type" value="Genomic_DNA"/>
</dbReference>
<evidence type="ECO:0000256" key="1">
    <source>
        <dbReference type="SAM" id="MobiDB-lite"/>
    </source>
</evidence>
<feature type="compositionally biased region" description="Basic and acidic residues" evidence="1">
    <location>
        <begin position="86"/>
        <end position="112"/>
    </location>
</feature>
<evidence type="ECO:0000313" key="4">
    <source>
        <dbReference type="EMBL" id="VDD16648.1"/>
    </source>
</evidence>
<dbReference type="Gramene" id="A10p00860.2_BraZ1">
    <property type="protein sequence ID" value="A10p00860.2_BraZ1.CDS"/>
    <property type="gene ID" value="A10g00860.2_BraZ1"/>
</dbReference>
<dbReference type="InterPro" id="IPR025836">
    <property type="entry name" value="Zn_knuckle_CX2CX4HX4C"/>
</dbReference>
<organism evidence="4">
    <name type="scientific">Brassica campestris</name>
    <name type="common">Field mustard</name>
    <dbReference type="NCBI Taxonomy" id="3711"/>
    <lineage>
        <taxon>Eukaryota</taxon>
        <taxon>Viridiplantae</taxon>
        <taxon>Streptophyta</taxon>
        <taxon>Embryophyta</taxon>
        <taxon>Tracheophyta</taxon>
        <taxon>Spermatophyta</taxon>
        <taxon>Magnoliopsida</taxon>
        <taxon>eudicotyledons</taxon>
        <taxon>Gunneridae</taxon>
        <taxon>Pentapetalae</taxon>
        <taxon>rosids</taxon>
        <taxon>malvids</taxon>
        <taxon>Brassicales</taxon>
        <taxon>Brassicaceae</taxon>
        <taxon>Brassiceae</taxon>
        <taxon>Brassica</taxon>
    </lineage>
</organism>
<dbReference type="SUPFAM" id="SSF57756">
    <property type="entry name" value="Retrovirus zinc finger-like domains"/>
    <property type="match status" value="1"/>
</dbReference>
<sequence>PLKFSLRAQIPSGEIVPVSFEYVNLFRWCHNCHLISHEAENCQKKENRYCWLKKQSGFISKEDIRYGEFSKRFTTDGKTANPQDNRVGERSQRDNMDSVWKRIDSRYAPRDD</sequence>
<protein>
    <recommendedName>
        <fullName evidence="2">Zinc knuckle CX2CX4HX4C domain-containing protein</fullName>
    </recommendedName>
</protein>
<name>A0A3P6CSG9_BRACM</name>
<dbReference type="EMBL" id="LR031577">
    <property type="protein sequence ID" value="VDD16648.1"/>
    <property type="molecule type" value="Genomic_DNA"/>
</dbReference>
<accession>A0A3P6CSG9</accession>
<dbReference type="AlphaFoldDB" id="A0A3P6CSG9"/>
<reference evidence="4" key="1">
    <citation type="submission" date="2018-11" db="EMBL/GenBank/DDBJ databases">
        <authorList>
            <consortium name="Genoscope - CEA"/>
            <person name="William W."/>
        </authorList>
    </citation>
    <scope>NUCLEOTIDE SEQUENCE</scope>
</reference>
<evidence type="ECO:0000313" key="3">
    <source>
        <dbReference type="EMBL" id="CAG7908840.1"/>
    </source>
</evidence>
<dbReference type="GO" id="GO:0003676">
    <property type="term" value="F:nucleic acid binding"/>
    <property type="evidence" value="ECO:0007669"/>
    <property type="project" value="InterPro"/>
</dbReference>
<feature type="region of interest" description="Disordered" evidence="1">
    <location>
        <begin position="74"/>
        <end position="112"/>
    </location>
</feature>
<feature type="domain" description="Zinc knuckle CX2CX4HX4C" evidence="2">
    <location>
        <begin position="1"/>
        <end position="44"/>
    </location>
</feature>
<feature type="non-terminal residue" evidence="4">
    <location>
        <position position="1"/>
    </location>
</feature>
<dbReference type="GO" id="GO:0008270">
    <property type="term" value="F:zinc ion binding"/>
    <property type="evidence" value="ECO:0007669"/>
    <property type="project" value="InterPro"/>
</dbReference>
<proteinExistence type="predicted"/>
<gene>
    <name evidence="4" type="ORF">BRAA10T42361Z</name>
    <name evidence="3" type="ORF">BRAPAZ1V2_A10P00860.2</name>
</gene>
<dbReference type="Pfam" id="PF14392">
    <property type="entry name" value="zf-CCHC_4"/>
    <property type="match status" value="1"/>
</dbReference>
<dbReference type="InterPro" id="IPR036875">
    <property type="entry name" value="Znf_CCHC_sf"/>
</dbReference>
<evidence type="ECO:0000259" key="2">
    <source>
        <dbReference type="Pfam" id="PF14392"/>
    </source>
</evidence>